<dbReference type="Pfam" id="PF12215">
    <property type="entry name" value="Glyco_hydr_116N"/>
    <property type="match status" value="1"/>
</dbReference>
<evidence type="ECO:0000259" key="1">
    <source>
        <dbReference type="Pfam" id="PF12215"/>
    </source>
</evidence>
<name>A0A291QUV4_9BACT</name>
<feature type="domain" description="Glycosyl-hydrolase family 116 N-terminal" evidence="1">
    <location>
        <begin position="92"/>
        <end position="261"/>
    </location>
</feature>
<protein>
    <recommendedName>
        <fullName evidence="1">Glycosyl-hydrolase family 116 N-terminal domain-containing protein</fullName>
    </recommendedName>
</protein>
<evidence type="ECO:0000313" key="3">
    <source>
        <dbReference type="Proteomes" id="UP000220133"/>
    </source>
</evidence>
<keyword evidence="3" id="KW-1185">Reference proteome</keyword>
<evidence type="ECO:0000313" key="2">
    <source>
        <dbReference type="EMBL" id="ATL47730.1"/>
    </source>
</evidence>
<accession>A0A291QUV4</accession>
<dbReference type="OrthoDB" id="1007311at2"/>
<dbReference type="RefSeq" id="WP_098194107.1">
    <property type="nucleotide sequence ID" value="NZ_CP023777.1"/>
</dbReference>
<sequence length="715" mass="80394">MQHSTKSAFTMMDGTEQLLSTEITKSCQLGKPLGLGPSAYWKCSGNRPGGPAADGFALSIPRPASAPSQEFTLFHGFALRLKQPGLTVTRKLQSSAWPNYEIEDQFPVTAIHYLDKELPFDLKLESFSPFTPMNEQESNLPVLICSCQVTNLSSSPMDIDLLCWLQPGQKADNKVMVLQKKWRGIQQVHSNNNTSFQHCLSALRNDARLFPHFEEDSWEDYFELPGAECTANDTPGIAVCSSIQILPGQHATCHFAISWWDPAPGLLLPNPAPFTSATDVMAYVSDQLSKLIYQTMLWKKNWVDSSLPSWLLEQTFTLEQYQHDLTGNVSEGETGLETVAISPAVARLYPNTAKSFVQLYELPSVLPTHQKDHDSPSFTVVKLQALSILHTYRAHQLSEDMQFLRVNWAQLTQVIQFMLNHAEALYNATGEQGQKLEEVLWLCITAAKSAYQMAMEMDSHSLADRCMQFISPIEKKISANYKFEQEQEAFQYLCKYLAAKNWSQQLNLGQLSNQSPPDDQRLELSGFILRKLTDDNSPPVNYETIEQWAAHLMSEDQYQESLLLLKRYAALRSQCGQVKNILVQSSPVINSCNSYNTFLAACGFSYHGPRGFIRFAPITSQDNFKAPFLVANGWGSYKQQKKHRKQVHELYIKYGHLKVQTLSFDVEQPGNIHIATVALEGKKVPAKLTKEGNSVFISIKPTQVIANQSLTITLT</sequence>
<dbReference type="AlphaFoldDB" id="A0A291QUV4"/>
<organism evidence="2 3">
    <name type="scientific">Chitinophaga caeni</name>
    <dbReference type="NCBI Taxonomy" id="2029983"/>
    <lineage>
        <taxon>Bacteria</taxon>
        <taxon>Pseudomonadati</taxon>
        <taxon>Bacteroidota</taxon>
        <taxon>Chitinophagia</taxon>
        <taxon>Chitinophagales</taxon>
        <taxon>Chitinophagaceae</taxon>
        <taxon>Chitinophaga</taxon>
    </lineage>
</organism>
<dbReference type="KEGG" id="cbae:COR50_11455"/>
<proteinExistence type="predicted"/>
<reference evidence="2 3" key="1">
    <citation type="submission" date="2017-10" db="EMBL/GenBank/DDBJ databases">
        <title>Paenichitinophaga pekingensis gen. nov., sp. nov., isolated from activated sludge.</title>
        <authorList>
            <person name="Jin D."/>
            <person name="Kong X."/>
            <person name="Deng Y."/>
            <person name="Bai Z."/>
        </authorList>
    </citation>
    <scope>NUCLEOTIDE SEQUENCE [LARGE SCALE GENOMIC DNA]</scope>
    <source>
        <strain evidence="2 3">13</strain>
    </source>
</reference>
<gene>
    <name evidence="2" type="ORF">COR50_11455</name>
</gene>
<dbReference type="Proteomes" id="UP000220133">
    <property type="component" value="Chromosome"/>
</dbReference>
<dbReference type="EMBL" id="CP023777">
    <property type="protein sequence ID" value="ATL47730.1"/>
    <property type="molecule type" value="Genomic_DNA"/>
</dbReference>
<dbReference type="InterPro" id="IPR024462">
    <property type="entry name" value="GH116_N"/>
</dbReference>